<accession>A0A4S2H3T4</accession>
<dbReference type="InterPro" id="IPR036388">
    <property type="entry name" value="WH-like_DNA-bd_sf"/>
</dbReference>
<gene>
    <name evidence="6" type="ORF">E5163_02555</name>
</gene>
<dbReference type="PROSITE" id="PS51755">
    <property type="entry name" value="OMPR_PHOB"/>
    <property type="match status" value="1"/>
</dbReference>
<feature type="domain" description="OmpR/PhoB-type" evidence="5">
    <location>
        <begin position="16"/>
        <end position="114"/>
    </location>
</feature>
<keyword evidence="4" id="KW-1133">Transmembrane helix</keyword>
<proteinExistence type="predicted"/>
<evidence type="ECO:0000256" key="3">
    <source>
        <dbReference type="SAM" id="MobiDB-lite"/>
    </source>
</evidence>
<evidence type="ECO:0000256" key="4">
    <source>
        <dbReference type="SAM" id="Phobius"/>
    </source>
</evidence>
<dbReference type="OrthoDB" id="54411at2"/>
<dbReference type="RefSeq" id="WP_135994528.1">
    <property type="nucleotide sequence ID" value="NZ_CP071057.1"/>
</dbReference>
<evidence type="ECO:0000256" key="2">
    <source>
        <dbReference type="PROSITE-ProRule" id="PRU01091"/>
    </source>
</evidence>
<keyword evidence="1 2" id="KW-0238">DNA-binding</keyword>
<dbReference type="SUPFAM" id="SSF46894">
    <property type="entry name" value="C-terminal effector domain of the bipartite response regulators"/>
    <property type="match status" value="1"/>
</dbReference>
<dbReference type="GO" id="GO:0003677">
    <property type="term" value="F:DNA binding"/>
    <property type="evidence" value="ECO:0007669"/>
    <property type="project" value="UniProtKB-UniRule"/>
</dbReference>
<feature type="transmembrane region" description="Helical" evidence="4">
    <location>
        <begin position="136"/>
        <end position="160"/>
    </location>
</feature>
<dbReference type="EMBL" id="SRXW01000001">
    <property type="protein sequence ID" value="TGY90031.1"/>
    <property type="molecule type" value="Genomic_DNA"/>
</dbReference>
<dbReference type="SMART" id="SM00862">
    <property type="entry name" value="Trans_reg_C"/>
    <property type="match status" value="1"/>
</dbReference>
<protein>
    <submittedName>
        <fullName evidence="6">Transcriptional regulator</fullName>
    </submittedName>
</protein>
<sequence length="191" mass="19921">MIGLRDLTDDVPAPAGRYLVFADLVFDRERGVLLREGEVVRLEPKPAALLDALSRTPGRIWSREALHREVWKDVHVVEEALPRAMSVLRSALGDEARKPRFIETVPGKGYRLIAPVDTARPAPPGQARLAAPARTLVPAAAAGLAGLVIGALAAAVLASVQPRPETVAPAAPGAPGATATAPQGARGPAVP</sequence>
<feature type="region of interest" description="Disordered" evidence="3">
    <location>
        <begin position="165"/>
        <end position="191"/>
    </location>
</feature>
<evidence type="ECO:0000259" key="5">
    <source>
        <dbReference type="PROSITE" id="PS51755"/>
    </source>
</evidence>
<feature type="compositionally biased region" description="Low complexity" evidence="3">
    <location>
        <begin position="168"/>
        <end position="191"/>
    </location>
</feature>
<dbReference type="Proteomes" id="UP000308054">
    <property type="component" value="Unassembled WGS sequence"/>
</dbReference>
<dbReference type="GO" id="GO:0000160">
    <property type="term" value="P:phosphorelay signal transduction system"/>
    <property type="evidence" value="ECO:0007669"/>
    <property type="project" value="InterPro"/>
</dbReference>
<dbReference type="InterPro" id="IPR016032">
    <property type="entry name" value="Sig_transdc_resp-reg_C-effctor"/>
</dbReference>
<keyword evidence="4" id="KW-0472">Membrane</keyword>
<dbReference type="GO" id="GO:0006355">
    <property type="term" value="P:regulation of DNA-templated transcription"/>
    <property type="evidence" value="ECO:0007669"/>
    <property type="project" value="InterPro"/>
</dbReference>
<evidence type="ECO:0000313" key="6">
    <source>
        <dbReference type="EMBL" id="TGY90031.1"/>
    </source>
</evidence>
<evidence type="ECO:0000313" key="7">
    <source>
        <dbReference type="Proteomes" id="UP000308054"/>
    </source>
</evidence>
<evidence type="ECO:0000256" key="1">
    <source>
        <dbReference type="ARBA" id="ARBA00023125"/>
    </source>
</evidence>
<organism evidence="6 7">
    <name type="scientific">Marinicauda algicola</name>
    <dbReference type="NCBI Taxonomy" id="2029849"/>
    <lineage>
        <taxon>Bacteria</taxon>
        <taxon>Pseudomonadati</taxon>
        <taxon>Pseudomonadota</taxon>
        <taxon>Alphaproteobacteria</taxon>
        <taxon>Maricaulales</taxon>
        <taxon>Maricaulaceae</taxon>
        <taxon>Marinicauda</taxon>
    </lineage>
</organism>
<feature type="DNA-binding region" description="OmpR/PhoB-type" evidence="2">
    <location>
        <begin position="16"/>
        <end position="114"/>
    </location>
</feature>
<keyword evidence="4" id="KW-0812">Transmembrane</keyword>
<dbReference type="Gene3D" id="1.10.10.10">
    <property type="entry name" value="Winged helix-like DNA-binding domain superfamily/Winged helix DNA-binding domain"/>
    <property type="match status" value="1"/>
</dbReference>
<reference evidence="6 7" key="1">
    <citation type="journal article" date="2017" name="Int. J. Syst. Evol. Microbiol.">
        <title>Marinicauda algicola sp. nov., isolated from a marine red alga Rhodosorus marinus.</title>
        <authorList>
            <person name="Jeong S.E."/>
            <person name="Jeon S.H."/>
            <person name="Chun B.H."/>
            <person name="Kim D.W."/>
            <person name="Jeon C.O."/>
        </authorList>
    </citation>
    <scope>NUCLEOTIDE SEQUENCE [LARGE SCALE GENOMIC DNA]</scope>
    <source>
        <strain evidence="6 7">JCM 31718</strain>
    </source>
</reference>
<name>A0A4S2H3T4_9PROT</name>
<dbReference type="CDD" id="cd00383">
    <property type="entry name" value="trans_reg_C"/>
    <property type="match status" value="1"/>
</dbReference>
<dbReference type="InterPro" id="IPR001867">
    <property type="entry name" value="OmpR/PhoB-type_DNA-bd"/>
</dbReference>
<dbReference type="Pfam" id="PF00486">
    <property type="entry name" value="Trans_reg_C"/>
    <property type="match status" value="1"/>
</dbReference>
<dbReference type="AlphaFoldDB" id="A0A4S2H3T4"/>
<comment type="caution">
    <text evidence="6">The sequence shown here is derived from an EMBL/GenBank/DDBJ whole genome shotgun (WGS) entry which is preliminary data.</text>
</comment>
<keyword evidence="7" id="KW-1185">Reference proteome</keyword>